<dbReference type="Pfam" id="PF00015">
    <property type="entry name" value="MCPsignal"/>
    <property type="match status" value="1"/>
</dbReference>
<accession>A0A941HSB9</accession>
<dbReference type="Pfam" id="PF17200">
    <property type="entry name" value="sCache_2"/>
    <property type="match status" value="1"/>
</dbReference>
<comment type="caution">
    <text evidence="12">The sequence shown here is derived from an EMBL/GenBank/DDBJ whole genome shotgun (WGS) entry which is preliminary data.</text>
</comment>
<feature type="domain" description="Methyl-accepting transducer" evidence="10">
    <location>
        <begin position="293"/>
        <end position="550"/>
    </location>
</feature>
<dbReference type="PANTHER" id="PTHR32089">
    <property type="entry name" value="METHYL-ACCEPTING CHEMOTAXIS PROTEIN MCPB"/>
    <property type="match status" value="1"/>
</dbReference>
<dbReference type="InterPro" id="IPR003660">
    <property type="entry name" value="HAMP_dom"/>
</dbReference>
<evidence type="ECO:0000313" key="12">
    <source>
        <dbReference type="EMBL" id="MBR0577092.1"/>
    </source>
</evidence>
<dbReference type="GO" id="GO:0006935">
    <property type="term" value="P:chemotaxis"/>
    <property type="evidence" value="ECO:0007669"/>
    <property type="project" value="InterPro"/>
</dbReference>
<sequence length="579" mass="62825">MKLTIKKKLILISSLLLIIPILVLGSISYLSAKSQLDDKGETILKNGVRQAMQLIDAKKIEISRGEITLEEAQEEVRVILLGVKDAEGKRPISKNIDLGEHGYFIAYTGEGIEAMHPSLEGQNVWEVEDKSGNGFKFVQEQIKLAKNGGGFLTYGWTLPGSEKIGTKISYQEYDADWNWAVSASAYSIDFNQSANSILYLILGVLIVSLAVGFVSILLFSNHIAKPIKTISTSLLDMANNNLTVDNVTIRNRDEIGTLAEAYNMLRNNLHELILTMQGSSKTVTGLSASLVDITDQTTRAINEVTQTIQDVASAVQEEAHMTESAVVKVNELSKSIESVSQSAVELETLALDTEKISNAGRSAVEHLVESTTRTNASTSRIGEVIAKVSESTGKIHVFTDTITRISGQTNLLALNASIEAARAGDAGRGFAVVADEIRKLAEESANAVLQIQAMIKEIDGHSSISASSMEELKVVAKEQTDSVQTTYHQFETIIQGVQQLTAVIAGIQGQTRIMNDMKEGIVDAMSGISASTEETSASTEEVSASTEEQLAGMMEINEQTEKLNILAKELEAIIRRFQL</sequence>
<evidence type="ECO:0000256" key="8">
    <source>
        <dbReference type="PROSITE-ProRule" id="PRU00284"/>
    </source>
</evidence>
<dbReference type="InterPro" id="IPR004090">
    <property type="entry name" value="Chemotax_Me-accpt_rcpt"/>
</dbReference>
<comment type="similarity">
    <text evidence="7">Belongs to the methyl-accepting chemotaxis (MCP) protein family.</text>
</comment>
<evidence type="ECO:0000256" key="9">
    <source>
        <dbReference type="SAM" id="Phobius"/>
    </source>
</evidence>
<dbReference type="GO" id="GO:0004888">
    <property type="term" value="F:transmembrane signaling receptor activity"/>
    <property type="evidence" value="ECO:0007669"/>
    <property type="project" value="InterPro"/>
</dbReference>
<dbReference type="Gene3D" id="3.30.450.20">
    <property type="entry name" value="PAS domain"/>
    <property type="match status" value="1"/>
</dbReference>
<keyword evidence="4 9" id="KW-1133">Transmembrane helix</keyword>
<evidence type="ECO:0000256" key="3">
    <source>
        <dbReference type="ARBA" id="ARBA00022692"/>
    </source>
</evidence>
<gene>
    <name evidence="12" type="ORF">KCG48_12280</name>
</gene>
<evidence type="ECO:0000256" key="2">
    <source>
        <dbReference type="ARBA" id="ARBA00022475"/>
    </source>
</evidence>
<dbReference type="Proteomes" id="UP000675379">
    <property type="component" value="Unassembled WGS sequence"/>
</dbReference>
<evidence type="ECO:0000256" key="1">
    <source>
        <dbReference type="ARBA" id="ARBA00004651"/>
    </source>
</evidence>
<keyword evidence="3 9" id="KW-0812">Transmembrane</keyword>
<dbReference type="SMART" id="SM01049">
    <property type="entry name" value="Cache_2"/>
    <property type="match status" value="1"/>
</dbReference>
<dbReference type="SUPFAM" id="SSF58104">
    <property type="entry name" value="Methyl-accepting chemotaxis protein (MCP) signaling domain"/>
    <property type="match status" value="1"/>
</dbReference>
<dbReference type="CDD" id="cd06225">
    <property type="entry name" value="HAMP"/>
    <property type="match status" value="1"/>
</dbReference>
<dbReference type="SMART" id="SM00304">
    <property type="entry name" value="HAMP"/>
    <property type="match status" value="1"/>
</dbReference>
<evidence type="ECO:0000256" key="6">
    <source>
        <dbReference type="ARBA" id="ARBA00023224"/>
    </source>
</evidence>
<dbReference type="GO" id="GO:0005886">
    <property type="term" value="C:plasma membrane"/>
    <property type="evidence" value="ECO:0007669"/>
    <property type="project" value="UniProtKB-SubCell"/>
</dbReference>
<dbReference type="RefSeq" id="WP_211802511.1">
    <property type="nucleotide sequence ID" value="NZ_JAGSCS010000020.1"/>
</dbReference>
<keyword evidence="13" id="KW-1185">Reference proteome</keyword>
<keyword evidence="2" id="KW-1003">Cell membrane</keyword>
<evidence type="ECO:0000259" key="11">
    <source>
        <dbReference type="PROSITE" id="PS50885"/>
    </source>
</evidence>
<protein>
    <submittedName>
        <fullName evidence="12">Cache domain-containing protein</fullName>
    </submittedName>
</protein>
<dbReference type="Pfam" id="PF00672">
    <property type="entry name" value="HAMP"/>
    <property type="match status" value="1"/>
</dbReference>
<dbReference type="PROSITE" id="PS50111">
    <property type="entry name" value="CHEMOTAXIS_TRANSDUC_2"/>
    <property type="match status" value="1"/>
</dbReference>
<evidence type="ECO:0000259" key="10">
    <source>
        <dbReference type="PROSITE" id="PS50111"/>
    </source>
</evidence>
<dbReference type="PRINTS" id="PR00260">
    <property type="entry name" value="CHEMTRNSDUCR"/>
</dbReference>
<evidence type="ECO:0000256" key="4">
    <source>
        <dbReference type="ARBA" id="ARBA00022989"/>
    </source>
</evidence>
<feature type="transmembrane region" description="Helical" evidence="9">
    <location>
        <begin position="197"/>
        <end position="219"/>
    </location>
</feature>
<dbReference type="SMART" id="SM00283">
    <property type="entry name" value="MA"/>
    <property type="match status" value="1"/>
</dbReference>
<dbReference type="InterPro" id="IPR033480">
    <property type="entry name" value="sCache_2"/>
</dbReference>
<name>A0A941HSB9_9CLOT</name>
<reference evidence="12" key="1">
    <citation type="submission" date="2021-04" db="EMBL/GenBank/DDBJ databases">
        <title>Proteiniclasticum sedimins sp. nov., an obligate anaerobic bacterium isolated from anaerobic sludge.</title>
        <authorList>
            <person name="Liu J."/>
        </authorList>
    </citation>
    <scope>NUCLEOTIDE SEQUENCE</scope>
    <source>
        <strain evidence="12">BAD-10</strain>
    </source>
</reference>
<evidence type="ECO:0000313" key="13">
    <source>
        <dbReference type="Proteomes" id="UP000675379"/>
    </source>
</evidence>
<dbReference type="Gene3D" id="6.10.340.10">
    <property type="match status" value="1"/>
</dbReference>
<dbReference type="EMBL" id="JAGSCS010000020">
    <property type="protein sequence ID" value="MBR0577092.1"/>
    <property type="molecule type" value="Genomic_DNA"/>
</dbReference>
<dbReference type="PANTHER" id="PTHR32089:SF112">
    <property type="entry name" value="LYSOZYME-LIKE PROTEIN-RELATED"/>
    <property type="match status" value="1"/>
</dbReference>
<feature type="domain" description="HAMP" evidence="11">
    <location>
        <begin position="221"/>
        <end position="274"/>
    </location>
</feature>
<dbReference type="Gene3D" id="1.10.287.950">
    <property type="entry name" value="Methyl-accepting chemotaxis protein"/>
    <property type="match status" value="1"/>
</dbReference>
<proteinExistence type="inferred from homology"/>
<dbReference type="AlphaFoldDB" id="A0A941HSB9"/>
<keyword evidence="5 9" id="KW-0472">Membrane</keyword>
<organism evidence="12 13">
    <name type="scientific">Proteiniclasticum sediminis</name>
    <dbReference type="NCBI Taxonomy" id="2804028"/>
    <lineage>
        <taxon>Bacteria</taxon>
        <taxon>Bacillati</taxon>
        <taxon>Bacillota</taxon>
        <taxon>Clostridia</taxon>
        <taxon>Eubacteriales</taxon>
        <taxon>Clostridiaceae</taxon>
        <taxon>Proteiniclasticum</taxon>
    </lineage>
</organism>
<dbReference type="InterPro" id="IPR004089">
    <property type="entry name" value="MCPsignal_dom"/>
</dbReference>
<evidence type="ECO:0000256" key="5">
    <source>
        <dbReference type="ARBA" id="ARBA00023136"/>
    </source>
</evidence>
<dbReference type="GO" id="GO:0007165">
    <property type="term" value="P:signal transduction"/>
    <property type="evidence" value="ECO:0007669"/>
    <property type="project" value="UniProtKB-KW"/>
</dbReference>
<comment type="subcellular location">
    <subcellularLocation>
        <location evidence="1">Cell membrane</location>
        <topology evidence="1">Multi-pass membrane protein</topology>
    </subcellularLocation>
</comment>
<keyword evidence="6 8" id="KW-0807">Transducer</keyword>
<dbReference type="PROSITE" id="PS50885">
    <property type="entry name" value="HAMP"/>
    <property type="match status" value="1"/>
</dbReference>
<evidence type="ECO:0000256" key="7">
    <source>
        <dbReference type="ARBA" id="ARBA00029447"/>
    </source>
</evidence>